<evidence type="ECO:0000259" key="12">
    <source>
        <dbReference type="PROSITE" id="PS51886"/>
    </source>
</evidence>
<evidence type="ECO:0000259" key="11">
    <source>
        <dbReference type="PROSITE" id="PS50086"/>
    </source>
</evidence>
<evidence type="ECO:0000256" key="3">
    <source>
        <dbReference type="ARBA" id="ARBA00011546"/>
    </source>
</evidence>
<comment type="caution">
    <text evidence="13">The sequence shown here is derived from an EMBL/GenBank/DDBJ whole genome shotgun (WGS) entry which is preliminary data.</text>
</comment>
<dbReference type="SUPFAM" id="SSF47923">
    <property type="entry name" value="Ypt/Rab-GAP domain of gyp1p"/>
    <property type="match status" value="2"/>
</dbReference>
<gene>
    <name evidence="13" type="primary">Tbc1d24_0</name>
    <name evidence="13" type="ORF">GTO96_0008110</name>
</gene>
<dbReference type="Pfam" id="PF07534">
    <property type="entry name" value="TLD"/>
    <property type="match status" value="2"/>
</dbReference>
<evidence type="ECO:0000256" key="1">
    <source>
        <dbReference type="ARBA" id="ARBA00004156"/>
    </source>
</evidence>
<dbReference type="InterPro" id="IPR006571">
    <property type="entry name" value="TLDc_dom"/>
</dbReference>
<reference evidence="13 14" key="1">
    <citation type="journal article" date="2021" name="Cell">
        <title>Tracing the genetic footprints of vertebrate landing in non-teleost ray-finned fishes.</title>
        <authorList>
            <person name="Bi X."/>
            <person name="Wang K."/>
            <person name="Yang L."/>
            <person name="Pan H."/>
            <person name="Jiang H."/>
            <person name="Wei Q."/>
            <person name="Fang M."/>
            <person name="Yu H."/>
            <person name="Zhu C."/>
            <person name="Cai Y."/>
            <person name="He Y."/>
            <person name="Gan X."/>
            <person name="Zeng H."/>
            <person name="Yu D."/>
            <person name="Zhu Y."/>
            <person name="Jiang H."/>
            <person name="Qiu Q."/>
            <person name="Yang H."/>
            <person name="Zhang Y.E."/>
            <person name="Wang W."/>
            <person name="Zhu M."/>
            <person name="He S."/>
            <person name="Zhang G."/>
        </authorList>
    </citation>
    <scope>NUCLEOTIDE SEQUENCE [LARGE SCALE GENOMIC DNA]</scope>
    <source>
        <strain evidence="13">Bchr_013</strain>
    </source>
</reference>
<comment type="function">
    <text evidence="9">May act as a GTPase-activating protein for Rab family protein(s). Involved in neuronal projections development, probably through a negative modulation of ARF6 function. Involved in the regulation of synaptic vesicle trafficking.</text>
</comment>
<sequence length="632" mass="70360">MSEFPLANLPKDKIVSQTRRAGGRSSPPLDVSSGDTFCSRQADASSRSRCQSARGGERSGPEAVSLTPCRSCTATMAESEYGRFVDWEKMGELAHSSGPSHLSCTDLRDLKQFARQGLWSQNHGTRSQVYQQLIRDVPCRTVTPDADVYRDIADRVGRRRSACSLPLPDFVDGGQVPSYCLNSDGTGAVRKIATCIANQFPDISYCPVLPSIIALLLHFSKDEAECFEMVCRLLACNDPGRRLLDQTFLAYESSNMTFGDLVSKYCPRVHKLVVASSQDVLDVYSDWLRWIFGDLPLPYAARVLDVFFVEGYKVLYRVALAILKFFRKVRAHQLETSGDLKQDIHTFVQGIGNFVTSQKLLEKAFAIRLFSRKEIRLLQMANEKSLQQKGITVKQKRQNVHLAVDADNFHSDIVSSKEMRNIWSWVPERFALCQPQLLFTTSEHGCSLTRFYAQCQGNEPTLLLIKTTEGEVCGAYLSTDWAERTAGNKLSFFGTGECFVFRLKPEMERYEWVVIKHPELASAPAAPDSSQTASTLTTNSTSESQDDPSSRLSPFLATRHFNLSSKTASMFMAGSLDFILVGGGDGNALYIDADLNYGRTARCTTFDSPPLCSETFQIAVLEAWGFQDAINS</sequence>
<evidence type="ECO:0000313" key="14">
    <source>
        <dbReference type="Proteomes" id="UP000886611"/>
    </source>
</evidence>
<feature type="region of interest" description="Disordered" evidence="10">
    <location>
        <begin position="523"/>
        <end position="551"/>
    </location>
</feature>
<comment type="subunit">
    <text evidence="3">Interacts with ARF6.</text>
</comment>
<dbReference type="Proteomes" id="UP000886611">
    <property type="component" value="Unassembled WGS sequence"/>
</dbReference>
<dbReference type="AlphaFoldDB" id="A0A8X7WSQ2"/>
<evidence type="ECO:0000256" key="9">
    <source>
        <dbReference type="ARBA" id="ARBA00046245"/>
    </source>
</evidence>
<dbReference type="Gene3D" id="1.10.472.80">
    <property type="entry name" value="Ypt/Rab-GAP domain of gyp1p, domain 3"/>
    <property type="match status" value="1"/>
</dbReference>
<keyword evidence="6" id="KW-0472">Membrane</keyword>
<name>A0A8X7WSQ2_POLSE</name>
<dbReference type="PANTHER" id="PTHR23354:SF122">
    <property type="entry name" value="GTPASE-ACTIVATING PROTEIN SKYWALKER"/>
    <property type="match status" value="1"/>
</dbReference>
<comment type="subcellular location">
    <subcellularLocation>
        <location evidence="1">Cytoplasmic vesicle membrane</location>
    </subcellularLocation>
    <subcellularLocation>
        <location evidence="2">Endomembrane system</location>
        <topology evidence="2">Peripheral membrane protein</topology>
    </subcellularLocation>
    <subcellularLocation>
        <location evidence="8">Synapse</location>
    </subcellularLocation>
</comment>
<dbReference type="PANTHER" id="PTHR23354">
    <property type="entry name" value="NUCLEOLAR PROTEIN 7/ESTROGEN RECEPTOR COACTIVATOR-RELATED"/>
    <property type="match status" value="1"/>
</dbReference>
<dbReference type="GO" id="GO:0045202">
    <property type="term" value="C:synapse"/>
    <property type="evidence" value="ECO:0007669"/>
    <property type="project" value="UniProtKB-SubCell"/>
</dbReference>
<dbReference type="SMART" id="SM00584">
    <property type="entry name" value="TLDc"/>
    <property type="match status" value="1"/>
</dbReference>
<evidence type="ECO:0000256" key="10">
    <source>
        <dbReference type="SAM" id="MobiDB-lite"/>
    </source>
</evidence>
<dbReference type="GO" id="GO:0030659">
    <property type="term" value="C:cytoplasmic vesicle membrane"/>
    <property type="evidence" value="ECO:0007669"/>
    <property type="project" value="UniProtKB-SubCell"/>
</dbReference>
<dbReference type="SMART" id="SM00164">
    <property type="entry name" value="TBC"/>
    <property type="match status" value="1"/>
</dbReference>
<evidence type="ECO:0000256" key="7">
    <source>
        <dbReference type="ARBA" id="ARBA00023329"/>
    </source>
</evidence>
<dbReference type="EMBL" id="JAATIS010009265">
    <property type="protein sequence ID" value="KAG2455340.1"/>
    <property type="molecule type" value="Genomic_DNA"/>
</dbReference>
<proteinExistence type="predicted"/>
<evidence type="ECO:0000256" key="2">
    <source>
        <dbReference type="ARBA" id="ARBA00004184"/>
    </source>
</evidence>
<feature type="non-terminal residue" evidence="13">
    <location>
        <position position="1"/>
    </location>
</feature>
<dbReference type="PROSITE" id="PS50086">
    <property type="entry name" value="TBC_RABGAP"/>
    <property type="match status" value="1"/>
</dbReference>
<organism evidence="13 14">
    <name type="scientific">Polypterus senegalus</name>
    <name type="common">Senegal bichir</name>
    <dbReference type="NCBI Taxonomy" id="55291"/>
    <lineage>
        <taxon>Eukaryota</taxon>
        <taxon>Metazoa</taxon>
        <taxon>Chordata</taxon>
        <taxon>Craniata</taxon>
        <taxon>Vertebrata</taxon>
        <taxon>Euteleostomi</taxon>
        <taxon>Actinopterygii</taxon>
        <taxon>Polypteriformes</taxon>
        <taxon>Polypteridae</taxon>
        <taxon>Polypterus</taxon>
    </lineage>
</organism>
<evidence type="ECO:0000313" key="13">
    <source>
        <dbReference type="EMBL" id="KAG2455340.1"/>
    </source>
</evidence>
<keyword evidence="5" id="KW-0770">Synapse</keyword>
<evidence type="ECO:0000256" key="8">
    <source>
        <dbReference type="ARBA" id="ARBA00034103"/>
    </source>
</evidence>
<feature type="non-terminal residue" evidence="13">
    <location>
        <position position="632"/>
    </location>
</feature>
<protein>
    <recommendedName>
        <fullName evidence="4">TBC1 domain family member 24</fullName>
    </recommendedName>
</protein>
<dbReference type="InterPro" id="IPR000195">
    <property type="entry name" value="Rab-GAP-TBC_dom"/>
</dbReference>
<feature type="region of interest" description="Disordered" evidence="10">
    <location>
        <begin position="1"/>
        <end position="40"/>
    </location>
</feature>
<evidence type="ECO:0000256" key="6">
    <source>
        <dbReference type="ARBA" id="ARBA00023136"/>
    </source>
</evidence>
<dbReference type="PROSITE" id="PS51886">
    <property type="entry name" value="TLDC"/>
    <property type="match status" value="1"/>
</dbReference>
<dbReference type="InterPro" id="IPR035969">
    <property type="entry name" value="Rab-GAP_TBC_sf"/>
</dbReference>
<evidence type="ECO:0000256" key="5">
    <source>
        <dbReference type="ARBA" id="ARBA00023018"/>
    </source>
</evidence>
<evidence type="ECO:0000256" key="4">
    <source>
        <dbReference type="ARBA" id="ARBA00014206"/>
    </source>
</evidence>
<feature type="domain" description="Rab-GAP TBC" evidence="11">
    <location>
        <begin position="109"/>
        <end position="311"/>
    </location>
</feature>
<dbReference type="Pfam" id="PF00566">
    <property type="entry name" value="RabGAP-TBC"/>
    <property type="match status" value="1"/>
</dbReference>
<keyword evidence="7" id="KW-0968">Cytoplasmic vesicle</keyword>
<feature type="domain" description="TLDc" evidence="12">
    <location>
        <begin position="412"/>
        <end position="627"/>
    </location>
</feature>
<accession>A0A8X7WSQ2</accession>
<dbReference type="GO" id="GO:0012505">
    <property type="term" value="C:endomembrane system"/>
    <property type="evidence" value="ECO:0007669"/>
    <property type="project" value="UniProtKB-SubCell"/>
</dbReference>
<feature type="compositionally biased region" description="Polar residues" evidence="10">
    <location>
        <begin position="528"/>
        <end position="543"/>
    </location>
</feature>
<keyword evidence="14" id="KW-1185">Reference proteome</keyword>